<gene>
    <name evidence="1" type="primary">legF_3</name>
    <name evidence="1" type="ORF">SDC9_97127</name>
</gene>
<keyword evidence="1" id="KW-0548">Nucleotidyltransferase</keyword>
<dbReference type="Pfam" id="PF02348">
    <property type="entry name" value="CTP_transf_3"/>
    <property type="match status" value="1"/>
</dbReference>
<keyword evidence="1" id="KW-0808">Transferase</keyword>
<dbReference type="PANTHER" id="PTHR21485">
    <property type="entry name" value="HAD SUPERFAMILY MEMBERS CMAS AND KDSC"/>
    <property type="match status" value="1"/>
</dbReference>
<dbReference type="CDD" id="cd02513">
    <property type="entry name" value="CMP-NeuAc_Synthase"/>
    <property type="match status" value="1"/>
</dbReference>
<dbReference type="InterPro" id="IPR003329">
    <property type="entry name" value="Cytidylyl_trans"/>
</dbReference>
<dbReference type="GO" id="GO:0008781">
    <property type="term" value="F:N-acylneuraminate cytidylyltransferase activity"/>
    <property type="evidence" value="ECO:0007669"/>
    <property type="project" value="TreeGrafter"/>
</dbReference>
<dbReference type="EMBL" id="VSSQ01012948">
    <property type="protein sequence ID" value="MPM50388.1"/>
    <property type="molecule type" value="Genomic_DNA"/>
</dbReference>
<dbReference type="AlphaFoldDB" id="A0A645ACF9"/>
<dbReference type="InterPro" id="IPR029044">
    <property type="entry name" value="Nucleotide-diphossugar_trans"/>
</dbReference>
<reference evidence="1" key="1">
    <citation type="submission" date="2019-08" db="EMBL/GenBank/DDBJ databases">
        <authorList>
            <person name="Kucharzyk K."/>
            <person name="Murdoch R.W."/>
            <person name="Higgins S."/>
            <person name="Loffler F."/>
        </authorList>
    </citation>
    <scope>NUCLEOTIDE SEQUENCE</scope>
</reference>
<dbReference type="Gene3D" id="3.90.550.10">
    <property type="entry name" value="Spore Coat Polysaccharide Biosynthesis Protein SpsA, Chain A"/>
    <property type="match status" value="1"/>
</dbReference>
<dbReference type="PANTHER" id="PTHR21485:SF6">
    <property type="entry name" value="N-ACYLNEURAMINATE CYTIDYLYLTRANSFERASE-RELATED"/>
    <property type="match status" value="1"/>
</dbReference>
<dbReference type="InterPro" id="IPR050793">
    <property type="entry name" value="CMP-NeuNAc_synthase"/>
</dbReference>
<proteinExistence type="predicted"/>
<evidence type="ECO:0000313" key="1">
    <source>
        <dbReference type="EMBL" id="MPM50388.1"/>
    </source>
</evidence>
<protein>
    <submittedName>
        <fullName evidence="1">CMP-N,N'-diacetyllegionaminic acid synthase</fullName>
        <ecNumber evidence="1">2.7.7.82</ecNumber>
    </submittedName>
</protein>
<sequence length="265" mass="29662">MKEILFTVCGRGGSKGIKNKNIRPLCGVPLIAWTLFDAASAFRDDGEVRKTLAVDSDSDEILETAGRFASGAYFHKRRNELAGDRVAKMDVIGEVLSHASRDTGRTFDAVVDLDITSPLRTPEDIERTCGVFFRGKKDVVFSVVPARRNPYFNMVERNTDGRFSLCKPSSFVARQQAPEVFDMNASIYVYTPEVFDRGVKSPAALDFDVFVMRDFGIIDIDHEEDLEMMNLLLEHGELLLPDGLREKKKRLMKQAGAGCEGRVKE</sequence>
<comment type="caution">
    <text evidence="1">The sequence shown here is derived from an EMBL/GenBank/DDBJ whole genome shotgun (WGS) entry which is preliminary data.</text>
</comment>
<organism evidence="1">
    <name type="scientific">bioreactor metagenome</name>
    <dbReference type="NCBI Taxonomy" id="1076179"/>
    <lineage>
        <taxon>unclassified sequences</taxon>
        <taxon>metagenomes</taxon>
        <taxon>ecological metagenomes</taxon>
    </lineage>
</organism>
<dbReference type="SUPFAM" id="SSF53448">
    <property type="entry name" value="Nucleotide-diphospho-sugar transferases"/>
    <property type="match status" value="1"/>
</dbReference>
<dbReference type="EC" id="2.7.7.82" evidence="1"/>
<name>A0A645ACF9_9ZZZZ</name>
<accession>A0A645ACF9</accession>